<gene>
    <name evidence="2" type="ORF">ACGFYS_05080</name>
</gene>
<dbReference type="Proteomes" id="UP001604282">
    <property type="component" value="Unassembled WGS sequence"/>
</dbReference>
<evidence type="ECO:0000313" key="3">
    <source>
        <dbReference type="Proteomes" id="UP001604282"/>
    </source>
</evidence>
<dbReference type="InterPro" id="IPR007278">
    <property type="entry name" value="DUF397"/>
</dbReference>
<sequence>MSSDLKWFKSSYSGDQGGNCVEVAVGWTKSSYSVDQGECVEVAACVHSVHVRDSKDTTIPSLSVSPDAWDAFLRRVK</sequence>
<organism evidence="2 3">
    <name type="scientific">Streptomyces omiyaensis</name>
    <dbReference type="NCBI Taxonomy" id="68247"/>
    <lineage>
        <taxon>Bacteria</taxon>
        <taxon>Bacillati</taxon>
        <taxon>Actinomycetota</taxon>
        <taxon>Actinomycetes</taxon>
        <taxon>Kitasatosporales</taxon>
        <taxon>Streptomycetaceae</taxon>
        <taxon>Streptomyces</taxon>
    </lineage>
</organism>
<dbReference type="RefSeq" id="WP_189846891.1">
    <property type="nucleotide sequence ID" value="NZ_BMVV01000001.1"/>
</dbReference>
<feature type="domain" description="DUF397" evidence="1">
    <location>
        <begin position="26"/>
        <end position="77"/>
    </location>
</feature>
<keyword evidence="3" id="KW-1185">Reference proteome</keyword>
<feature type="domain" description="DUF397" evidence="1">
    <location>
        <begin position="5"/>
        <end position="24"/>
    </location>
</feature>
<accession>A0ABW7BL86</accession>
<protein>
    <submittedName>
        <fullName evidence="2">DUF397 domain-containing protein</fullName>
    </submittedName>
</protein>
<evidence type="ECO:0000259" key="1">
    <source>
        <dbReference type="Pfam" id="PF04149"/>
    </source>
</evidence>
<comment type="caution">
    <text evidence="2">The sequence shown here is derived from an EMBL/GenBank/DDBJ whole genome shotgun (WGS) entry which is preliminary data.</text>
</comment>
<name>A0ABW7BL86_9ACTN</name>
<evidence type="ECO:0000313" key="2">
    <source>
        <dbReference type="EMBL" id="MFG3188293.1"/>
    </source>
</evidence>
<proteinExistence type="predicted"/>
<dbReference type="Pfam" id="PF04149">
    <property type="entry name" value="DUF397"/>
    <property type="match status" value="2"/>
</dbReference>
<dbReference type="EMBL" id="JBICZW010000003">
    <property type="protein sequence ID" value="MFG3188293.1"/>
    <property type="molecule type" value="Genomic_DNA"/>
</dbReference>
<reference evidence="2 3" key="1">
    <citation type="submission" date="2024-10" db="EMBL/GenBank/DDBJ databases">
        <title>The Natural Products Discovery Center: Release of the First 8490 Sequenced Strains for Exploring Actinobacteria Biosynthetic Diversity.</title>
        <authorList>
            <person name="Kalkreuter E."/>
            <person name="Kautsar S.A."/>
            <person name="Yang D."/>
            <person name="Bader C.D."/>
            <person name="Teijaro C.N."/>
            <person name="Fluegel L."/>
            <person name="Davis C.M."/>
            <person name="Simpson J.R."/>
            <person name="Lauterbach L."/>
            <person name="Steele A.D."/>
            <person name="Gui C."/>
            <person name="Meng S."/>
            <person name="Li G."/>
            <person name="Viehrig K."/>
            <person name="Ye F."/>
            <person name="Su P."/>
            <person name="Kiefer A.F."/>
            <person name="Nichols A."/>
            <person name="Cepeda A.J."/>
            <person name="Yan W."/>
            <person name="Fan B."/>
            <person name="Jiang Y."/>
            <person name="Adhikari A."/>
            <person name="Zheng C.-J."/>
            <person name="Schuster L."/>
            <person name="Cowan T.M."/>
            <person name="Smanski M.J."/>
            <person name="Chevrette M.G."/>
            <person name="De Carvalho L.P.S."/>
            <person name="Shen B."/>
        </authorList>
    </citation>
    <scope>NUCLEOTIDE SEQUENCE [LARGE SCALE GENOMIC DNA]</scope>
    <source>
        <strain evidence="2 3">NPDC048229</strain>
    </source>
</reference>